<keyword evidence="2" id="KW-1185">Reference proteome</keyword>
<dbReference type="InterPro" id="IPR029058">
    <property type="entry name" value="AB_hydrolase_fold"/>
</dbReference>
<name>A0A9E7FQX4_9LILI</name>
<dbReference type="OrthoDB" id="6431331at2759"/>
<dbReference type="Gene3D" id="3.40.50.1820">
    <property type="entry name" value="alpha/beta hydrolase"/>
    <property type="match status" value="1"/>
</dbReference>
<proteinExistence type="predicted"/>
<protein>
    <submittedName>
        <fullName evidence="1">Alpha/beta hydrolase fold</fullName>
    </submittedName>
</protein>
<keyword evidence="1" id="KW-0378">Hydrolase</keyword>
<reference evidence="1" key="1">
    <citation type="submission" date="2022-05" db="EMBL/GenBank/DDBJ databases">
        <title>The Musa troglodytarum L. genome provides insights into the mechanism of non-climacteric behaviour and enrichment of carotenoids.</title>
        <authorList>
            <person name="Wang J."/>
        </authorList>
    </citation>
    <scope>NUCLEOTIDE SEQUENCE</scope>
    <source>
        <tissue evidence="1">Leaf</tissue>
    </source>
</reference>
<dbReference type="PANTHER" id="PTHR43139">
    <property type="entry name" value="SI:DKEY-122A22.2"/>
    <property type="match status" value="1"/>
</dbReference>
<dbReference type="GO" id="GO:0016787">
    <property type="term" value="F:hydrolase activity"/>
    <property type="evidence" value="ECO:0007669"/>
    <property type="project" value="UniProtKB-KW"/>
</dbReference>
<organism evidence="1 2">
    <name type="scientific">Musa troglodytarum</name>
    <name type="common">fe'i banana</name>
    <dbReference type="NCBI Taxonomy" id="320322"/>
    <lineage>
        <taxon>Eukaryota</taxon>
        <taxon>Viridiplantae</taxon>
        <taxon>Streptophyta</taxon>
        <taxon>Embryophyta</taxon>
        <taxon>Tracheophyta</taxon>
        <taxon>Spermatophyta</taxon>
        <taxon>Magnoliopsida</taxon>
        <taxon>Liliopsida</taxon>
        <taxon>Zingiberales</taxon>
        <taxon>Musaceae</taxon>
        <taxon>Musa</taxon>
    </lineage>
</organism>
<dbReference type="InterPro" id="IPR052370">
    <property type="entry name" value="Meta-cleavage_hydrolase"/>
</dbReference>
<evidence type="ECO:0000313" key="2">
    <source>
        <dbReference type="Proteomes" id="UP001055439"/>
    </source>
</evidence>
<dbReference type="Proteomes" id="UP001055439">
    <property type="component" value="Chromosome 4"/>
</dbReference>
<evidence type="ECO:0000313" key="1">
    <source>
        <dbReference type="EMBL" id="URD98373.1"/>
    </source>
</evidence>
<gene>
    <name evidence="1" type="ORF">MUK42_35720</name>
</gene>
<accession>A0A9E7FQX4</accession>
<dbReference type="PANTHER" id="PTHR43139:SF61">
    <property type="entry name" value="ALPHA_BETA-HYDROLASES SUPERFAMILY PROTEIN"/>
    <property type="match status" value="1"/>
</dbReference>
<dbReference type="SUPFAM" id="SSF53474">
    <property type="entry name" value="alpha/beta-Hydrolases"/>
    <property type="match status" value="1"/>
</dbReference>
<sequence>MMNWVEVQNTLLHWLARRAGLRQQTVELEPGTIMNFWVPKAKGEGGEEEACGGAGAWLRDGRDHDMTIPGRIPGGPIRRLRAGPLAGVPGRLLGSALGSLRVRRCTVVGFRYGGVVSFKLAERWPDLVSSHVVSGSTFAITDSLSSTIVKRLGVSVCQGSQGTYSAATYRKFRVTNCFHRDFLEVMFTYRERAEMLEALVISSQKAKCPSLQLESTILINHPAIPKYNSHTLMLNLELAKNIKEQATSHCNTTATLSPRAVEREGHLEILRETKPPCSLGETLQQVFEEIPCAHPCPGQPEVINFAHIRSSTLSHHPCSKHIHNLM</sequence>
<dbReference type="EMBL" id="CP097506">
    <property type="protein sequence ID" value="URD98373.1"/>
    <property type="molecule type" value="Genomic_DNA"/>
</dbReference>
<dbReference type="AlphaFoldDB" id="A0A9E7FQX4"/>